<reference evidence="3" key="1">
    <citation type="journal article" date="2019" name="Int. J. Syst. Evol. Microbiol.">
        <title>The Global Catalogue of Microorganisms (GCM) 10K type strain sequencing project: providing services to taxonomists for standard genome sequencing and annotation.</title>
        <authorList>
            <consortium name="The Broad Institute Genomics Platform"/>
            <consortium name="The Broad Institute Genome Sequencing Center for Infectious Disease"/>
            <person name="Wu L."/>
            <person name="Ma J."/>
        </authorList>
    </citation>
    <scope>NUCLEOTIDE SEQUENCE [LARGE SCALE GENOMIC DNA]</scope>
    <source>
        <strain evidence="3">JCM 17551</strain>
    </source>
</reference>
<dbReference type="Proteomes" id="UP001501565">
    <property type="component" value="Unassembled WGS sequence"/>
</dbReference>
<name>A0ABP7N9B9_9GAMM</name>
<dbReference type="RefSeq" id="WP_344800358.1">
    <property type="nucleotide sequence ID" value="NZ_BAABBN010000015.1"/>
</dbReference>
<organism evidence="2 3">
    <name type="scientific">Litoribacillus peritrichatus</name>
    <dbReference type="NCBI Taxonomy" id="718191"/>
    <lineage>
        <taxon>Bacteria</taxon>
        <taxon>Pseudomonadati</taxon>
        <taxon>Pseudomonadota</taxon>
        <taxon>Gammaproteobacteria</taxon>
        <taxon>Oceanospirillales</taxon>
        <taxon>Oceanospirillaceae</taxon>
        <taxon>Litoribacillus</taxon>
    </lineage>
</organism>
<evidence type="ECO:0000256" key="1">
    <source>
        <dbReference type="SAM" id="Phobius"/>
    </source>
</evidence>
<evidence type="ECO:0000313" key="2">
    <source>
        <dbReference type="EMBL" id="GAA3939525.1"/>
    </source>
</evidence>
<accession>A0ABP7N9B9</accession>
<dbReference type="InterPro" id="IPR018643">
    <property type="entry name" value="DUF2069_membrane"/>
</dbReference>
<gene>
    <name evidence="2" type="ORF">GCM10022277_39410</name>
</gene>
<proteinExistence type="predicted"/>
<evidence type="ECO:0000313" key="3">
    <source>
        <dbReference type="Proteomes" id="UP001501565"/>
    </source>
</evidence>
<keyword evidence="1" id="KW-0472">Membrane</keyword>
<keyword evidence="1" id="KW-0812">Transmembrane</keyword>
<keyword evidence="1" id="KW-1133">Transmembrane helix</keyword>
<feature type="transmembrane region" description="Helical" evidence="1">
    <location>
        <begin position="89"/>
        <end position="109"/>
    </location>
</feature>
<protein>
    <recommendedName>
        <fullName evidence="4">DUF2069 domain-containing protein</fullName>
    </recommendedName>
</protein>
<comment type="caution">
    <text evidence="2">The sequence shown here is derived from an EMBL/GenBank/DDBJ whole genome shotgun (WGS) entry which is preliminary data.</text>
</comment>
<dbReference type="EMBL" id="BAABBN010000015">
    <property type="protein sequence ID" value="GAA3939525.1"/>
    <property type="molecule type" value="Genomic_DNA"/>
</dbReference>
<feature type="transmembrane region" description="Helical" evidence="1">
    <location>
        <begin position="37"/>
        <end position="56"/>
    </location>
</feature>
<dbReference type="Pfam" id="PF09842">
    <property type="entry name" value="DUF2069"/>
    <property type="match status" value="1"/>
</dbReference>
<keyword evidence="3" id="KW-1185">Reference proteome</keyword>
<evidence type="ECO:0008006" key="4">
    <source>
        <dbReference type="Google" id="ProtNLM"/>
    </source>
</evidence>
<sequence length="117" mass="13724">MTERYQTTLKIFWVLFVGLIALFGFDKLIRPETIERTHLILLTIQVLPLLAFLPMLRKPTARTFQWFCFALLLYFMIAVLNVFSPGMYYIGIIESVIVGLLFVAAMMLGRWKMRQKD</sequence>
<feature type="transmembrane region" description="Helical" evidence="1">
    <location>
        <begin position="7"/>
        <end position="25"/>
    </location>
</feature>
<feature type="transmembrane region" description="Helical" evidence="1">
    <location>
        <begin position="63"/>
        <end position="83"/>
    </location>
</feature>